<evidence type="ECO:0000259" key="2">
    <source>
        <dbReference type="PROSITE" id="PS50240"/>
    </source>
</evidence>
<dbReference type="RefSeq" id="WP_273639586.1">
    <property type="nucleotide sequence ID" value="NZ_JAQQXP010000001.1"/>
</dbReference>
<dbReference type="SMART" id="SM00020">
    <property type="entry name" value="Tryp_SPc"/>
    <property type="match status" value="1"/>
</dbReference>
<dbReference type="InterPro" id="IPR009003">
    <property type="entry name" value="Peptidase_S1_PA"/>
</dbReference>
<evidence type="ECO:0000256" key="1">
    <source>
        <dbReference type="ARBA" id="ARBA00023157"/>
    </source>
</evidence>
<feature type="domain" description="Peptidase S1" evidence="2">
    <location>
        <begin position="4"/>
        <end position="306"/>
    </location>
</feature>
<keyword evidence="3" id="KW-0378">Hydrolase</keyword>
<dbReference type="InterPro" id="IPR043504">
    <property type="entry name" value="Peptidase_S1_PA_chymotrypsin"/>
</dbReference>
<dbReference type="SUPFAM" id="SSF50494">
    <property type="entry name" value="Trypsin-like serine proteases"/>
    <property type="match status" value="1"/>
</dbReference>
<evidence type="ECO:0000313" key="3">
    <source>
        <dbReference type="EMBL" id="MDC8830664.1"/>
    </source>
</evidence>
<dbReference type="Pfam" id="PF00089">
    <property type="entry name" value="Trypsin"/>
    <property type="match status" value="1"/>
</dbReference>
<dbReference type="PROSITE" id="PS50240">
    <property type="entry name" value="TRYPSIN_DOM"/>
    <property type="match status" value="1"/>
</dbReference>
<name>A0ABT5L2L1_9ALTE</name>
<comment type="caution">
    <text evidence="3">The sequence shown here is derived from an EMBL/GenBank/DDBJ whole genome shotgun (WGS) entry which is preliminary data.</text>
</comment>
<keyword evidence="1" id="KW-1015">Disulfide bond</keyword>
<dbReference type="EC" id="3.4.21.-" evidence="3"/>
<dbReference type="Proteomes" id="UP001218788">
    <property type="component" value="Unassembled WGS sequence"/>
</dbReference>
<dbReference type="PANTHER" id="PTHR24276:SF98">
    <property type="entry name" value="FI18310P1-RELATED"/>
    <property type="match status" value="1"/>
</dbReference>
<dbReference type="EMBL" id="JAQQXP010000001">
    <property type="protein sequence ID" value="MDC8830664.1"/>
    <property type="molecule type" value="Genomic_DNA"/>
</dbReference>
<organism evidence="3 4">
    <name type="scientific">Alteromonas gilva</name>
    <dbReference type="NCBI Taxonomy" id="2987522"/>
    <lineage>
        <taxon>Bacteria</taxon>
        <taxon>Pseudomonadati</taxon>
        <taxon>Pseudomonadota</taxon>
        <taxon>Gammaproteobacteria</taxon>
        <taxon>Alteromonadales</taxon>
        <taxon>Alteromonadaceae</taxon>
        <taxon>Alteromonas/Salinimonas group</taxon>
        <taxon>Alteromonas</taxon>
    </lineage>
</organism>
<dbReference type="InterPro" id="IPR018114">
    <property type="entry name" value="TRYPSIN_HIS"/>
</dbReference>
<accession>A0ABT5L2L1</accession>
<dbReference type="GO" id="GO:0016787">
    <property type="term" value="F:hydrolase activity"/>
    <property type="evidence" value="ECO:0007669"/>
    <property type="project" value="UniProtKB-KW"/>
</dbReference>
<protein>
    <submittedName>
        <fullName evidence="3">Trypsin-like serine protease</fullName>
        <ecNumber evidence="3">3.4.21.-</ecNumber>
    </submittedName>
</protein>
<dbReference type="PROSITE" id="PS00134">
    <property type="entry name" value="TRYPSIN_HIS"/>
    <property type="match status" value="1"/>
</dbReference>
<dbReference type="InterPro" id="IPR050430">
    <property type="entry name" value="Peptidase_S1"/>
</dbReference>
<keyword evidence="4" id="KW-1185">Reference proteome</keyword>
<dbReference type="InterPro" id="IPR001254">
    <property type="entry name" value="Trypsin_dom"/>
</dbReference>
<proteinExistence type="predicted"/>
<dbReference type="PANTHER" id="PTHR24276">
    <property type="entry name" value="POLYSERASE-RELATED"/>
    <property type="match status" value="1"/>
</dbReference>
<gene>
    <name evidence="3" type="ORF">OIK42_07810</name>
</gene>
<sequence length="306" mass="32940">MIYIANDTYTITVGLPDDPRYANAGENLRNGVGAIFIGFGERGFSCTATAISKTHVLTAAHCVRDGENPLDTLLFVFSAGLEVPFIAEATGFVVHPYYDTFLPSYGAFAHGDMAVLELAQALPDSVEPYELYRGSDEFEKAVRHNGHGAFGTGNKGATGGSDFFYARTGLNMYESTMAPFLGDGFPDQLVMDFDSNGTKHNAMQWWFSSAFVNGNTDNPVVAQKKPHVKRDQSVFADRGYGKLEVGTARGDSGGPSFIDGKIAGVHSFGFTHGCDTYANGTDFTCGLDSSYGEMSGDARVSFYASW</sequence>
<dbReference type="Gene3D" id="2.40.10.10">
    <property type="entry name" value="Trypsin-like serine proteases"/>
    <property type="match status" value="1"/>
</dbReference>
<evidence type="ECO:0000313" key="4">
    <source>
        <dbReference type="Proteomes" id="UP001218788"/>
    </source>
</evidence>
<reference evidence="3 4" key="1">
    <citation type="submission" date="2022-10" db="EMBL/GenBank/DDBJ databases">
        <title>Alteromonas sp. chi3 Genome sequencing.</title>
        <authorList>
            <person name="Park S."/>
        </authorList>
    </citation>
    <scope>NUCLEOTIDE SEQUENCE [LARGE SCALE GENOMIC DNA]</scope>
    <source>
        <strain evidence="4">chi3</strain>
    </source>
</reference>